<dbReference type="Proteomes" id="UP000479710">
    <property type="component" value="Unassembled WGS sequence"/>
</dbReference>
<evidence type="ECO:0000313" key="2">
    <source>
        <dbReference type="Proteomes" id="UP000479710"/>
    </source>
</evidence>
<proteinExistence type="predicted"/>
<protein>
    <submittedName>
        <fullName evidence="1">Uncharacterized protein</fullName>
    </submittedName>
</protein>
<comment type="caution">
    <text evidence="1">The sequence shown here is derived from an EMBL/GenBank/DDBJ whole genome shotgun (WGS) entry which is preliminary data.</text>
</comment>
<dbReference type="AlphaFoldDB" id="A0A6G1F405"/>
<keyword evidence="2" id="KW-1185">Reference proteome</keyword>
<name>A0A6G1F405_9ORYZ</name>
<dbReference type="EMBL" id="SPHZ02000001">
    <property type="protein sequence ID" value="KAF0931611.1"/>
    <property type="molecule type" value="Genomic_DNA"/>
</dbReference>
<accession>A0A6G1F405</accession>
<evidence type="ECO:0000313" key="1">
    <source>
        <dbReference type="EMBL" id="KAF0931611.1"/>
    </source>
</evidence>
<sequence length="60" mass="6926">MEDGKSITLTGEHVTQWEEWQMNKTNESSNTTSHFGNFANYAQVGKGEGDWEEDWDWSQA</sequence>
<organism evidence="1 2">
    <name type="scientific">Oryza meyeriana var. granulata</name>
    <dbReference type="NCBI Taxonomy" id="110450"/>
    <lineage>
        <taxon>Eukaryota</taxon>
        <taxon>Viridiplantae</taxon>
        <taxon>Streptophyta</taxon>
        <taxon>Embryophyta</taxon>
        <taxon>Tracheophyta</taxon>
        <taxon>Spermatophyta</taxon>
        <taxon>Magnoliopsida</taxon>
        <taxon>Liliopsida</taxon>
        <taxon>Poales</taxon>
        <taxon>Poaceae</taxon>
        <taxon>BOP clade</taxon>
        <taxon>Oryzoideae</taxon>
        <taxon>Oryzeae</taxon>
        <taxon>Oryzinae</taxon>
        <taxon>Oryza</taxon>
        <taxon>Oryza meyeriana</taxon>
    </lineage>
</organism>
<dbReference type="OrthoDB" id="691663at2759"/>
<gene>
    <name evidence="1" type="ORF">E2562_005575</name>
</gene>
<reference evidence="1 2" key="1">
    <citation type="submission" date="2019-11" db="EMBL/GenBank/DDBJ databases">
        <title>Whole genome sequence of Oryza granulata.</title>
        <authorList>
            <person name="Li W."/>
        </authorList>
    </citation>
    <scope>NUCLEOTIDE SEQUENCE [LARGE SCALE GENOMIC DNA]</scope>
    <source>
        <strain evidence="2">cv. Menghai</strain>
        <tissue evidence="1">Leaf</tissue>
    </source>
</reference>